<proteinExistence type="predicted"/>
<feature type="domain" description="Histidine kinase" evidence="12">
    <location>
        <begin position="141"/>
        <end position="353"/>
    </location>
</feature>
<evidence type="ECO:0000259" key="12">
    <source>
        <dbReference type="PROSITE" id="PS50109"/>
    </source>
</evidence>
<dbReference type="CDD" id="cd00082">
    <property type="entry name" value="HisKA"/>
    <property type="match status" value="1"/>
</dbReference>
<evidence type="ECO:0000256" key="10">
    <source>
        <dbReference type="ARBA" id="ARBA00023136"/>
    </source>
</evidence>
<keyword evidence="14" id="KW-0547">Nucleotide-binding</keyword>
<gene>
    <name evidence="14" type="ORF">ACFQS1_35015</name>
</gene>
<dbReference type="GO" id="GO:0005524">
    <property type="term" value="F:ATP binding"/>
    <property type="evidence" value="ECO:0007669"/>
    <property type="project" value="UniProtKB-KW"/>
</dbReference>
<dbReference type="EMBL" id="JBHTBJ010000045">
    <property type="protein sequence ID" value="MFC7279203.1"/>
    <property type="molecule type" value="Genomic_DNA"/>
</dbReference>
<reference evidence="15" key="1">
    <citation type="journal article" date="2019" name="Int. J. Syst. Evol. Microbiol.">
        <title>The Global Catalogue of Microorganisms (GCM) 10K type strain sequencing project: providing services to taxonomists for standard genome sequencing and annotation.</title>
        <authorList>
            <consortium name="The Broad Institute Genomics Platform"/>
            <consortium name="The Broad Institute Genome Sequencing Center for Infectious Disease"/>
            <person name="Wu L."/>
            <person name="Ma J."/>
        </authorList>
    </citation>
    <scope>NUCLEOTIDE SEQUENCE [LARGE SCALE GENOMIC DNA]</scope>
    <source>
        <strain evidence="15">XZYJT-10</strain>
    </source>
</reference>
<dbReference type="InterPro" id="IPR005467">
    <property type="entry name" value="His_kinase_dom"/>
</dbReference>
<dbReference type="Gene3D" id="1.10.287.130">
    <property type="match status" value="1"/>
</dbReference>
<evidence type="ECO:0000256" key="1">
    <source>
        <dbReference type="ARBA" id="ARBA00000085"/>
    </source>
</evidence>
<keyword evidence="10 11" id="KW-0472">Membrane</keyword>
<evidence type="ECO:0000259" key="13">
    <source>
        <dbReference type="PROSITE" id="PS50885"/>
    </source>
</evidence>
<dbReference type="InterPro" id="IPR003660">
    <property type="entry name" value="HAMP_dom"/>
</dbReference>
<evidence type="ECO:0000256" key="2">
    <source>
        <dbReference type="ARBA" id="ARBA00004236"/>
    </source>
</evidence>
<evidence type="ECO:0000256" key="7">
    <source>
        <dbReference type="ARBA" id="ARBA00022777"/>
    </source>
</evidence>
<dbReference type="InterPro" id="IPR004358">
    <property type="entry name" value="Sig_transdc_His_kin-like_C"/>
</dbReference>
<dbReference type="SUPFAM" id="SSF55874">
    <property type="entry name" value="ATPase domain of HSP90 chaperone/DNA topoisomerase II/histidine kinase"/>
    <property type="match status" value="1"/>
</dbReference>
<evidence type="ECO:0000313" key="15">
    <source>
        <dbReference type="Proteomes" id="UP001596548"/>
    </source>
</evidence>
<evidence type="ECO:0000256" key="9">
    <source>
        <dbReference type="ARBA" id="ARBA00023012"/>
    </source>
</evidence>
<keyword evidence="7" id="KW-0418">Kinase</keyword>
<comment type="subcellular location">
    <subcellularLocation>
        <location evidence="2">Cell membrane</location>
    </subcellularLocation>
</comment>
<dbReference type="InterPro" id="IPR003661">
    <property type="entry name" value="HisK_dim/P_dom"/>
</dbReference>
<dbReference type="SUPFAM" id="SSF47384">
    <property type="entry name" value="Homodimeric domain of signal transducing histidine kinase"/>
    <property type="match status" value="1"/>
</dbReference>
<keyword evidence="4" id="KW-0597">Phosphoprotein</keyword>
<dbReference type="SMART" id="SM00304">
    <property type="entry name" value="HAMP"/>
    <property type="match status" value="1"/>
</dbReference>
<sequence>MRCRWRSLRVRLATLGFLAIYTPALLLFGVVLATDTEVTSTVRDGGAPEVASHVSRAGWPLGTVIVLGPAAAALAWWWAGRAVRPLHQVRAVAEDIEATDLGRRIGLRHGPTEVTALAASFDAMLDRLEAAAETQRRLIEETNHELRLPLAVLMTNAEVVLAHPAPTEEVYRQGMQRSRAAAERLQRTLAELLVDARGRARSITRSPADLVRVVGDLVGDARLLAAAKGVRVVVEAPDPVVCPVEESTVRRAVANVLDNAVQHAPVGSAIEVHVGPSGPMAAITVTDHGPGIPADQHQRVFERFWRGDARPGHGLGLPIARQIAEAHGGSLTVTSPGPSGDGAVFRLTLRLGEARLG</sequence>
<dbReference type="PROSITE" id="PS50885">
    <property type="entry name" value="HAMP"/>
    <property type="match status" value="1"/>
</dbReference>
<dbReference type="InterPro" id="IPR036890">
    <property type="entry name" value="HATPase_C_sf"/>
</dbReference>
<name>A0ABW2I307_9ACTN</name>
<evidence type="ECO:0000256" key="8">
    <source>
        <dbReference type="ARBA" id="ARBA00022989"/>
    </source>
</evidence>
<evidence type="ECO:0000256" key="6">
    <source>
        <dbReference type="ARBA" id="ARBA00022692"/>
    </source>
</evidence>
<comment type="caution">
    <text evidence="14">The sequence shown here is derived from an EMBL/GenBank/DDBJ whole genome shotgun (WGS) entry which is preliminary data.</text>
</comment>
<keyword evidence="6 11" id="KW-0812">Transmembrane</keyword>
<protein>
    <recommendedName>
        <fullName evidence="3">histidine kinase</fullName>
        <ecNumber evidence="3">2.7.13.3</ecNumber>
    </recommendedName>
</protein>
<dbReference type="RefSeq" id="WP_378976313.1">
    <property type="nucleotide sequence ID" value="NZ_JBHTBJ010000045.1"/>
</dbReference>
<dbReference type="Gene3D" id="3.30.565.10">
    <property type="entry name" value="Histidine kinase-like ATPase, C-terminal domain"/>
    <property type="match status" value="1"/>
</dbReference>
<keyword evidence="8 11" id="KW-1133">Transmembrane helix</keyword>
<comment type="catalytic activity">
    <reaction evidence="1">
        <text>ATP + protein L-histidine = ADP + protein N-phospho-L-histidine.</text>
        <dbReference type="EC" id="2.7.13.3"/>
    </reaction>
</comment>
<dbReference type="Gene3D" id="6.10.340.10">
    <property type="match status" value="1"/>
</dbReference>
<keyword evidence="5" id="KW-0808">Transferase</keyword>
<feature type="transmembrane region" description="Helical" evidence="11">
    <location>
        <begin position="57"/>
        <end position="79"/>
    </location>
</feature>
<dbReference type="Pfam" id="PF00672">
    <property type="entry name" value="HAMP"/>
    <property type="match status" value="1"/>
</dbReference>
<dbReference type="Pfam" id="PF02518">
    <property type="entry name" value="HATPase_c"/>
    <property type="match status" value="1"/>
</dbReference>
<evidence type="ECO:0000256" key="5">
    <source>
        <dbReference type="ARBA" id="ARBA00022679"/>
    </source>
</evidence>
<keyword evidence="15" id="KW-1185">Reference proteome</keyword>
<evidence type="ECO:0000256" key="11">
    <source>
        <dbReference type="SAM" id="Phobius"/>
    </source>
</evidence>
<dbReference type="InterPro" id="IPR003594">
    <property type="entry name" value="HATPase_dom"/>
</dbReference>
<dbReference type="Proteomes" id="UP001596548">
    <property type="component" value="Unassembled WGS sequence"/>
</dbReference>
<dbReference type="SUPFAM" id="SSF158472">
    <property type="entry name" value="HAMP domain-like"/>
    <property type="match status" value="1"/>
</dbReference>
<dbReference type="PANTHER" id="PTHR45436">
    <property type="entry name" value="SENSOR HISTIDINE KINASE YKOH"/>
    <property type="match status" value="1"/>
</dbReference>
<dbReference type="SMART" id="SM00387">
    <property type="entry name" value="HATPase_c"/>
    <property type="match status" value="1"/>
</dbReference>
<evidence type="ECO:0000256" key="4">
    <source>
        <dbReference type="ARBA" id="ARBA00022553"/>
    </source>
</evidence>
<accession>A0ABW2I307</accession>
<dbReference type="InterPro" id="IPR050428">
    <property type="entry name" value="TCS_sensor_his_kinase"/>
</dbReference>
<dbReference type="PROSITE" id="PS50109">
    <property type="entry name" value="HIS_KIN"/>
    <property type="match status" value="1"/>
</dbReference>
<dbReference type="InterPro" id="IPR036097">
    <property type="entry name" value="HisK_dim/P_sf"/>
</dbReference>
<evidence type="ECO:0000313" key="14">
    <source>
        <dbReference type="EMBL" id="MFC7279203.1"/>
    </source>
</evidence>
<dbReference type="SMART" id="SM00388">
    <property type="entry name" value="HisKA"/>
    <property type="match status" value="1"/>
</dbReference>
<dbReference type="EC" id="2.7.13.3" evidence="3"/>
<keyword evidence="14" id="KW-0067">ATP-binding</keyword>
<dbReference type="CDD" id="cd06225">
    <property type="entry name" value="HAMP"/>
    <property type="match status" value="1"/>
</dbReference>
<organism evidence="14 15">
    <name type="scientific">Paractinoplanes rhizophilus</name>
    <dbReference type="NCBI Taxonomy" id="1416877"/>
    <lineage>
        <taxon>Bacteria</taxon>
        <taxon>Bacillati</taxon>
        <taxon>Actinomycetota</taxon>
        <taxon>Actinomycetes</taxon>
        <taxon>Micromonosporales</taxon>
        <taxon>Micromonosporaceae</taxon>
        <taxon>Paractinoplanes</taxon>
    </lineage>
</organism>
<dbReference type="CDD" id="cd00075">
    <property type="entry name" value="HATPase"/>
    <property type="match status" value="1"/>
</dbReference>
<dbReference type="PANTHER" id="PTHR45436:SF5">
    <property type="entry name" value="SENSOR HISTIDINE KINASE TRCS"/>
    <property type="match status" value="1"/>
</dbReference>
<feature type="domain" description="HAMP" evidence="13">
    <location>
        <begin position="80"/>
        <end position="133"/>
    </location>
</feature>
<keyword evidence="9" id="KW-0902">Two-component regulatory system</keyword>
<dbReference type="PRINTS" id="PR00344">
    <property type="entry name" value="BCTRLSENSOR"/>
</dbReference>
<evidence type="ECO:0000256" key="3">
    <source>
        <dbReference type="ARBA" id="ARBA00012438"/>
    </source>
</evidence>